<comment type="caution">
    <text evidence="3">The sequence shown here is derived from an EMBL/GenBank/DDBJ whole genome shotgun (WGS) entry which is preliminary data.</text>
</comment>
<dbReference type="Pfam" id="PF12777">
    <property type="entry name" value="MT"/>
    <property type="match status" value="1"/>
</dbReference>
<feature type="domain" description="Dynein heavy chain coiled coil stalk" evidence="2">
    <location>
        <begin position="602"/>
        <end position="749"/>
    </location>
</feature>
<dbReference type="InterPro" id="IPR024743">
    <property type="entry name" value="Dynein_HC_stalk"/>
</dbReference>
<accession>A0A813HSW3</accession>
<evidence type="ECO:0000313" key="3">
    <source>
        <dbReference type="EMBL" id="CAE8640826.1"/>
    </source>
</evidence>
<dbReference type="EMBL" id="CAJNNV010032714">
    <property type="protein sequence ID" value="CAE8640826.1"/>
    <property type="molecule type" value="Genomic_DNA"/>
</dbReference>
<name>A0A813HSW3_POLGL</name>
<dbReference type="PANTHER" id="PTHR45703">
    <property type="entry name" value="DYNEIN HEAVY CHAIN"/>
    <property type="match status" value="1"/>
</dbReference>
<reference evidence="3" key="1">
    <citation type="submission" date="2021-02" db="EMBL/GenBank/DDBJ databases">
        <authorList>
            <person name="Dougan E. K."/>
            <person name="Rhodes N."/>
            <person name="Thang M."/>
            <person name="Chan C."/>
        </authorList>
    </citation>
    <scope>NUCLEOTIDE SEQUENCE</scope>
</reference>
<protein>
    <recommendedName>
        <fullName evidence="2">Dynein heavy chain coiled coil stalk domain-containing protein</fullName>
    </recommendedName>
</protein>
<evidence type="ECO:0000256" key="1">
    <source>
        <dbReference type="SAM" id="MobiDB-lite"/>
    </source>
</evidence>
<dbReference type="GO" id="GO:0045505">
    <property type="term" value="F:dynein intermediate chain binding"/>
    <property type="evidence" value="ECO:0007669"/>
    <property type="project" value="InterPro"/>
</dbReference>
<dbReference type="GO" id="GO:0051959">
    <property type="term" value="F:dynein light intermediate chain binding"/>
    <property type="evidence" value="ECO:0007669"/>
    <property type="project" value="InterPro"/>
</dbReference>
<feature type="compositionally biased region" description="Low complexity" evidence="1">
    <location>
        <begin position="173"/>
        <end position="186"/>
    </location>
</feature>
<feature type="region of interest" description="Disordered" evidence="1">
    <location>
        <begin position="173"/>
        <end position="197"/>
    </location>
</feature>
<dbReference type="InterPro" id="IPR026983">
    <property type="entry name" value="DHC"/>
</dbReference>
<keyword evidence="4" id="KW-1185">Reference proteome</keyword>
<dbReference type="Gene3D" id="1.20.920.20">
    <property type="match status" value="1"/>
</dbReference>
<organism evidence="3 4">
    <name type="scientific">Polarella glacialis</name>
    <name type="common">Dinoflagellate</name>
    <dbReference type="NCBI Taxonomy" id="89957"/>
    <lineage>
        <taxon>Eukaryota</taxon>
        <taxon>Sar</taxon>
        <taxon>Alveolata</taxon>
        <taxon>Dinophyceae</taxon>
        <taxon>Suessiales</taxon>
        <taxon>Suessiaceae</taxon>
        <taxon>Polarella</taxon>
    </lineage>
</organism>
<dbReference type="AlphaFoldDB" id="A0A813HSW3"/>
<dbReference type="Proteomes" id="UP000654075">
    <property type="component" value="Unassembled WGS sequence"/>
</dbReference>
<proteinExistence type="predicted"/>
<dbReference type="PANTHER" id="PTHR45703:SF36">
    <property type="entry name" value="DYNEIN HEAVY CHAIN, CYTOPLASMIC"/>
    <property type="match status" value="1"/>
</dbReference>
<evidence type="ECO:0000313" key="4">
    <source>
        <dbReference type="Proteomes" id="UP000654075"/>
    </source>
</evidence>
<dbReference type="PROSITE" id="PS51257">
    <property type="entry name" value="PROKAR_LIPOPROTEIN"/>
    <property type="match status" value="1"/>
</dbReference>
<gene>
    <name evidence="3" type="ORF">PGLA1383_LOCUS55584</name>
</gene>
<evidence type="ECO:0000259" key="2">
    <source>
        <dbReference type="Pfam" id="PF12777"/>
    </source>
</evidence>
<feature type="region of interest" description="Disordered" evidence="1">
    <location>
        <begin position="59"/>
        <end position="96"/>
    </location>
</feature>
<sequence length="792" mass="86420">MMKMARPTASGVSSPTDMQQLFLLFQGCPRDDGVIFEEDFKRAQSRLAELAERAAERAQGVSQHAPLIVSPKKVPPVRRSRPPRNTESLEAAAHLSGSSSARRYNEFAVGVLASSGQRGAQGFAPTARPTLASARPGVRAALVPQRVTTACGTRPATAAGAAVEVGRRLRPSATTAAATTTAPSATETFRPSSRLSAIGGSPRVAVHTGEREKARAAPHLQFKAAAAPAAAPQGSSEYLRCLCTAELASIGSDEDGGLDYAKFREWQMRVLRTVGKTGTAAVLLVSYTAALLELAKAQELCRASLQVADLLSTLKKALDGAVPILSQEELEPYWKKFAEMELPFAVELTTLSGARHVVEVSRLLLVSELRATAASLFGAAAYRLIIATQARRLEPASMTLEACGVSQSGMELAVAVGQVEPWMEAPISEFLERLVQLRIVSSGRVASLQNSLARGAAESAFRARYLSHIKAREEEAEQAERDAEARLVVQAARNEILERQERQLAQLRESTAWEARLALVRAMPPQALLELAREASSDSELGRLPGLQPELLPALVNAGSELLLELLACFDSWRGWVKEVEAIEGRMSDDAADFARQELQWIQMQQAHEQYRDQAQPALDRAQAALDNIRNADITELHKFRKPPLAVGKTLQAFAILCGIPAVCGTKWTIESFLFGGDHFLDVISDETLGRLETFLVDEDLTPERLGQVSRASVRLMACVRGVVEYHRAAGKCEQRHWALEVAQFKLSDMRAFIESRQLQLTTAQGFELFFKGRLDVRRLQLPEEMLRPAVQ</sequence>
<dbReference type="GO" id="GO:0030286">
    <property type="term" value="C:dynein complex"/>
    <property type="evidence" value="ECO:0007669"/>
    <property type="project" value="InterPro"/>
</dbReference>
<dbReference type="GO" id="GO:0007018">
    <property type="term" value="P:microtubule-based movement"/>
    <property type="evidence" value="ECO:0007669"/>
    <property type="project" value="InterPro"/>
</dbReference>